<name>A0ABR0S5A0_9HYPO</name>
<protein>
    <submittedName>
        <fullName evidence="1">Uncharacterized protein</fullName>
    </submittedName>
</protein>
<reference evidence="1 2" key="1">
    <citation type="submission" date="2024-01" db="EMBL/GenBank/DDBJ databases">
        <title>Complete genome of Cladobotryum mycophilum ATHUM6906.</title>
        <authorList>
            <person name="Christinaki A.C."/>
            <person name="Myridakis A.I."/>
            <person name="Kouvelis V.N."/>
        </authorList>
    </citation>
    <scope>NUCLEOTIDE SEQUENCE [LARGE SCALE GENOMIC DNA]</scope>
    <source>
        <strain evidence="1 2">ATHUM6906</strain>
    </source>
</reference>
<gene>
    <name evidence="1" type="ORF">PT974_11455</name>
</gene>
<dbReference type="Proteomes" id="UP001338125">
    <property type="component" value="Unassembled WGS sequence"/>
</dbReference>
<evidence type="ECO:0000313" key="1">
    <source>
        <dbReference type="EMBL" id="KAK5987329.1"/>
    </source>
</evidence>
<dbReference type="EMBL" id="JAVFKD010000016">
    <property type="protein sequence ID" value="KAK5987329.1"/>
    <property type="molecule type" value="Genomic_DNA"/>
</dbReference>
<proteinExistence type="predicted"/>
<accession>A0ABR0S5A0</accession>
<keyword evidence="2" id="KW-1185">Reference proteome</keyword>
<sequence>MSICVAQACQPHQALSIDAVMVIEENTVYKASPTLHFPFKFQGLHIHSTWAVTVARQGCSGHLSMLPFLRTSAVTVVLIDQQQKGSVAQLGFPGRAELIKVMCWLDL</sequence>
<comment type="caution">
    <text evidence="1">The sequence shown here is derived from an EMBL/GenBank/DDBJ whole genome shotgun (WGS) entry which is preliminary data.</text>
</comment>
<organism evidence="1 2">
    <name type="scientific">Cladobotryum mycophilum</name>
    <dbReference type="NCBI Taxonomy" id="491253"/>
    <lineage>
        <taxon>Eukaryota</taxon>
        <taxon>Fungi</taxon>
        <taxon>Dikarya</taxon>
        <taxon>Ascomycota</taxon>
        <taxon>Pezizomycotina</taxon>
        <taxon>Sordariomycetes</taxon>
        <taxon>Hypocreomycetidae</taxon>
        <taxon>Hypocreales</taxon>
        <taxon>Hypocreaceae</taxon>
        <taxon>Cladobotryum</taxon>
    </lineage>
</organism>
<evidence type="ECO:0000313" key="2">
    <source>
        <dbReference type="Proteomes" id="UP001338125"/>
    </source>
</evidence>